<sequence>MNTTYNLAVNLPLRAETAAMLGAALGAMTVKADDLGYPDPAGSLAVRRSIARWLEQACGYGPLDPALMVLTNGARHALGLALRQAGPPAAVLVEERTYQGFRALADGMGIRCVDVAMDEQGMRPDALLEAQERSGAAAVYVQPTLHNPSTITMPFSRRMEIAAVAGMRELTIIEGDVYAPLAWHGRDAVPPFAVLAQGRTLNAGGIGKILGPGLRIGWLLHPEAGAQERSSAVIQREQDGLPTLLPSVVARWMEDGTAQARLGQLAAAMAQRAGMARRIVGPGLVTSAASLHAWLPCTQSAALERRLLARGVRVAAGAGFVGAGADAGGIRLALGAEESLERLEDGLRIVAEER</sequence>
<keyword evidence="3" id="KW-1185">Reference proteome</keyword>
<dbReference type="InterPro" id="IPR051446">
    <property type="entry name" value="HTH_trans_reg/aminotransferase"/>
</dbReference>
<accession>A0A7X5TPZ2</accession>
<reference evidence="2 3" key="1">
    <citation type="journal article" date="2006" name="Int. J. Syst. Evol. Microbiol.">
        <title>Dyella yeojuensis sp. nov., isolated from greenhouse soil in Korea.</title>
        <authorList>
            <person name="Kim B.Y."/>
            <person name="Weon H.Y."/>
            <person name="Lee K.H."/>
            <person name="Seok S.J."/>
            <person name="Kwon S.W."/>
            <person name="Go S.J."/>
            <person name="Stackebrandt E."/>
        </authorList>
    </citation>
    <scope>NUCLEOTIDE SEQUENCE [LARGE SCALE GENOMIC DNA]</scope>
    <source>
        <strain evidence="2 3">DSM 17673</strain>
    </source>
</reference>
<dbReference type="PANTHER" id="PTHR46577">
    <property type="entry name" value="HTH-TYPE TRANSCRIPTIONAL REGULATORY PROTEIN GABR"/>
    <property type="match status" value="1"/>
</dbReference>
<dbReference type="AlphaFoldDB" id="A0A7X5TPZ2"/>
<dbReference type="EMBL" id="JAAQTL010000001">
    <property type="protein sequence ID" value="NID15244.1"/>
    <property type="molecule type" value="Genomic_DNA"/>
</dbReference>
<evidence type="ECO:0000313" key="3">
    <source>
        <dbReference type="Proteomes" id="UP000518878"/>
    </source>
</evidence>
<proteinExistence type="predicted"/>
<name>A0A7X5TPZ2_9GAMM</name>
<dbReference type="Gene3D" id="3.40.640.10">
    <property type="entry name" value="Type I PLP-dependent aspartate aminotransferase-like (Major domain)"/>
    <property type="match status" value="1"/>
</dbReference>
<feature type="domain" description="Aminotransferase class I/classII large" evidence="1">
    <location>
        <begin position="28"/>
        <end position="342"/>
    </location>
</feature>
<dbReference type="PANTHER" id="PTHR46577:SF1">
    <property type="entry name" value="HTH-TYPE TRANSCRIPTIONAL REGULATORY PROTEIN GABR"/>
    <property type="match status" value="1"/>
</dbReference>
<keyword evidence="2" id="KW-0032">Aminotransferase</keyword>
<dbReference type="SUPFAM" id="SSF53383">
    <property type="entry name" value="PLP-dependent transferases"/>
    <property type="match status" value="1"/>
</dbReference>
<comment type="caution">
    <text evidence="2">The sequence shown here is derived from an EMBL/GenBank/DDBJ whole genome shotgun (WGS) entry which is preliminary data.</text>
</comment>
<dbReference type="InterPro" id="IPR015424">
    <property type="entry name" value="PyrdxlP-dep_Trfase"/>
</dbReference>
<protein>
    <submittedName>
        <fullName evidence="2">PLP-dependent aminotransferase family protein</fullName>
    </submittedName>
</protein>
<dbReference type="InterPro" id="IPR015421">
    <property type="entry name" value="PyrdxlP-dep_Trfase_major"/>
</dbReference>
<organism evidence="2 3">
    <name type="scientific">Luteibacter yeojuensis</name>
    <dbReference type="NCBI Taxonomy" id="345309"/>
    <lineage>
        <taxon>Bacteria</taxon>
        <taxon>Pseudomonadati</taxon>
        <taxon>Pseudomonadota</taxon>
        <taxon>Gammaproteobacteria</taxon>
        <taxon>Lysobacterales</taxon>
        <taxon>Rhodanobacteraceae</taxon>
        <taxon>Luteibacter</taxon>
    </lineage>
</organism>
<dbReference type="InterPro" id="IPR004839">
    <property type="entry name" value="Aminotransferase_I/II_large"/>
</dbReference>
<dbReference type="CDD" id="cd00609">
    <property type="entry name" value="AAT_like"/>
    <property type="match status" value="1"/>
</dbReference>
<dbReference type="GO" id="GO:0030170">
    <property type="term" value="F:pyridoxal phosphate binding"/>
    <property type="evidence" value="ECO:0007669"/>
    <property type="project" value="InterPro"/>
</dbReference>
<dbReference type="Proteomes" id="UP000518878">
    <property type="component" value="Unassembled WGS sequence"/>
</dbReference>
<keyword evidence="2" id="KW-0808">Transferase</keyword>
<evidence type="ECO:0000313" key="2">
    <source>
        <dbReference type="EMBL" id="NID15244.1"/>
    </source>
</evidence>
<dbReference type="GO" id="GO:0008483">
    <property type="term" value="F:transaminase activity"/>
    <property type="evidence" value="ECO:0007669"/>
    <property type="project" value="UniProtKB-KW"/>
</dbReference>
<evidence type="ECO:0000259" key="1">
    <source>
        <dbReference type="Pfam" id="PF00155"/>
    </source>
</evidence>
<dbReference type="Pfam" id="PF00155">
    <property type="entry name" value="Aminotran_1_2"/>
    <property type="match status" value="1"/>
</dbReference>
<gene>
    <name evidence="2" type="ORF">HBF32_07185</name>
</gene>
<dbReference type="RefSeq" id="WP_166699004.1">
    <property type="nucleotide sequence ID" value="NZ_JAAQTL010000001.1"/>
</dbReference>